<dbReference type="Proteomes" id="UP000322983">
    <property type="component" value="Chromosome"/>
</dbReference>
<evidence type="ECO:0000313" key="1">
    <source>
        <dbReference type="EMBL" id="BBG24141.1"/>
    </source>
</evidence>
<dbReference type="SUPFAM" id="SSF48371">
    <property type="entry name" value="ARM repeat"/>
    <property type="match status" value="1"/>
</dbReference>
<dbReference type="KEGG" id="step:IC006_1444"/>
<sequence>MDDVNVREVLSLLRSPDGRKRKEGWKIVEEMKEGNVLPLIRNRLYLRSLLWNPLEGVREDAWNHIDVYVSLNVKGVERTMKARSDTIKWSAWKRVHELVELGLIDWVFVYSVRDSFWRLLKSRYPTIRKKAWRLFQELMKEGIFTERDKERYVSLLKSEKASVRIIAWKVALSTGFFKRDELRDMTQYLTELTKEDSKVKIEAKRIMQELS</sequence>
<accession>A0A510DVA3</accession>
<dbReference type="STRING" id="1294262.GCA_001316085_00613"/>
<dbReference type="AlphaFoldDB" id="A0A510DVA3"/>
<evidence type="ECO:0008006" key="3">
    <source>
        <dbReference type="Google" id="ProtNLM"/>
    </source>
</evidence>
<organism evidence="1 2">
    <name type="scientific">Sulfuracidifex tepidarius</name>
    <dbReference type="NCBI Taxonomy" id="1294262"/>
    <lineage>
        <taxon>Archaea</taxon>
        <taxon>Thermoproteota</taxon>
        <taxon>Thermoprotei</taxon>
        <taxon>Sulfolobales</taxon>
        <taxon>Sulfolobaceae</taxon>
        <taxon>Sulfuracidifex</taxon>
    </lineage>
</organism>
<protein>
    <recommendedName>
        <fullName evidence="3">DNA alkylation repair enzyme</fullName>
    </recommendedName>
</protein>
<name>A0A510DVA3_9CREN</name>
<dbReference type="InterPro" id="IPR016024">
    <property type="entry name" value="ARM-type_fold"/>
</dbReference>
<reference evidence="1 2" key="1">
    <citation type="journal article" date="2020" name="Int. J. Syst. Evol. Microbiol.">
        <title>Sulfuracidifex tepidarius gen. nov., sp. nov. and transfer of Sulfolobus metallicus Huber and Stetter 1992 to the genus Sulfuracidifex as Sulfuracidifex metallicus comb. nov.</title>
        <authorList>
            <person name="Itoh T."/>
            <person name="Miura T."/>
            <person name="Sakai H.D."/>
            <person name="Kato S."/>
            <person name="Ohkuma M."/>
            <person name="Takashina T."/>
        </authorList>
    </citation>
    <scope>NUCLEOTIDE SEQUENCE [LARGE SCALE GENOMIC DNA]</scope>
    <source>
        <strain evidence="1 2">IC-006</strain>
    </source>
</reference>
<dbReference type="EMBL" id="AP018929">
    <property type="protein sequence ID" value="BBG24141.1"/>
    <property type="molecule type" value="Genomic_DNA"/>
</dbReference>
<proteinExistence type="predicted"/>
<gene>
    <name evidence="1" type="ORF">IC006_1444</name>
</gene>
<keyword evidence="2" id="KW-1185">Reference proteome</keyword>
<evidence type="ECO:0000313" key="2">
    <source>
        <dbReference type="Proteomes" id="UP000322983"/>
    </source>
</evidence>